<protein>
    <submittedName>
        <fullName evidence="1">Uncharacterized protein</fullName>
    </submittedName>
</protein>
<reference evidence="1" key="1">
    <citation type="submission" date="2020-05" db="EMBL/GenBank/DDBJ databases">
        <title>Large-scale comparative analyses of tick genomes elucidate their genetic diversity and vector capacities.</title>
        <authorList>
            <person name="Jia N."/>
            <person name="Wang J."/>
            <person name="Shi W."/>
            <person name="Du L."/>
            <person name="Sun Y."/>
            <person name="Zhan W."/>
            <person name="Jiang J."/>
            <person name="Wang Q."/>
            <person name="Zhang B."/>
            <person name="Ji P."/>
            <person name="Sakyi L.B."/>
            <person name="Cui X."/>
            <person name="Yuan T."/>
            <person name="Jiang B."/>
            <person name="Yang W."/>
            <person name="Lam T.T.-Y."/>
            <person name="Chang Q."/>
            <person name="Ding S."/>
            <person name="Wang X."/>
            <person name="Zhu J."/>
            <person name="Ruan X."/>
            <person name="Zhao L."/>
            <person name="Wei J."/>
            <person name="Que T."/>
            <person name="Du C."/>
            <person name="Cheng J."/>
            <person name="Dai P."/>
            <person name="Han X."/>
            <person name="Huang E."/>
            <person name="Gao Y."/>
            <person name="Liu J."/>
            <person name="Shao H."/>
            <person name="Ye R."/>
            <person name="Li L."/>
            <person name="Wei W."/>
            <person name="Wang X."/>
            <person name="Wang C."/>
            <person name="Yang T."/>
            <person name="Huo Q."/>
            <person name="Li W."/>
            <person name="Guo W."/>
            <person name="Chen H."/>
            <person name="Zhou L."/>
            <person name="Ni X."/>
            <person name="Tian J."/>
            <person name="Zhou Y."/>
            <person name="Sheng Y."/>
            <person name="Liu T."/>
            <person name="Pan Y."/>
            <person name="Xia L."/>
            <person name="Li J."/>
            <person name="Zhao F."/>
            <person name="Cao W."/>
        </authorList>
    </citation>
    <scope>NUCLEOTIDE SEQUENCE</scope>
    <source>
        <strain evidence="1">Dsil-2018</strain>
    </source>
</reference>
<proteinExistence type="predicted"/>
<evidence type="ECO:0000313" key="2">
    <source>
        <dbReference type="Proteomes" id="UP000821865"/>
    </source>
</evidence>
<dbReference type="EMBL" id="CM023471">
    <property type="protein sequence ID" value="KAH7967464.1"/>
    <property type="molecule type" value="Genomic_DNA"/>
</dbReference>
<name>A0ACB8DHC1_DERSI</name>
<accession>A0ACB8DHC1</accession>
<organism evidence="1 2">
    <name type="scientific">Dermacentor silvarum</name>
    <name type="common">Tick</name>
    <dbReference type="NCBI Taxonomy" id="543639"/>
    <lineage>
        <taxon>Eukaryota</taxon>
        <taxon>Metazoa</taxon>
        <taxon>Ecdysozoa</taxon>
        <taxon>Arthropoda</taxon>
        <taxon>Chelicerata</taxon>
        <taxon>Arachnida</taxon>
        <taxon>Acari</taxon>
        <taxon>Parasitiformes</taxon>
        <taxon>Ixodida</taxon>
        <taxon>Ixodoidea</taxon>
        <taxon>Ixodidae</taxon>
        <taxon>Rhipicephalinae</taxon>
        <taxon>Dermacentor</taxon>
    </lineage>
</organism>
<keyword evidence="2" id="KW-1185">Reference proteome</keyword>
<sequence length="244" mass="27172">MRLPFAEVEAVSWTEDDLVVRRWKWWESWFSFVCLVGNAVWFGFSRRSCWMAGIASAFTGNRKPVSPIAVSIVAFTFDCGVDFHSFGGLGVFRVCVDQGGFDGVHFGLAKDYLSTDISRLQRATSRRRCDRSRSDGALVQWRDPAHGATRPDAVQQTRLRYVTGKADALLSFDVTALEYGVDVAGEEEGKESLGTYRQLLPKVLRSIFLPMVSSLMCSNFVLFPITERASQVGPVETIAACLFS</sequence>
<gene>
    <name evidence="1" type="ORF">HPB49_024992</name>
</gene>
<evidence type="ECO:0000313" key="1">
    <source>
        <dbReference type="EMBL" id="KAH7967464.1"/>
    </source>
</evidence>
<dbReference type="Proteomes" id="UP000821865">
    <property type="component" value="Chromosome 2"/>
</dbReference>
<comment type="caution">
    <text evidence="1">The sequence shown here is derived from an EMBL/GenBank/DDBJ whole genome shotgun (WGS) entry which is preliminary data.</text>
</comment>